<feature type="region of interest" description="Disordered" evidence="3">
    <location>
        <begin position="729"/>
        <end position="766"/>
    </location>
</feature>
<evidence type="ECO:0000313" key="7">
    <source>
        <dbReference type="Proteomes" id="UP000321518"/>
    </source>
</evidence>
<comment type="caution">
    <text evidence="6">The sequence shown here is derived from an EMBL/GenBank/DDBJ whole genome shotgun (WGS) entry which is preliminary data.</text>
</comment>
<reference evidence="6 7" key="1">
    <citation type="submission" date="2019-07" db="EMBL/GenBank/DDBJ databases">
        <title>Rhodotorula toruloides NBRC10032 genome sequencing.</title>
        <authorList>
            <person name="Shida Y."/>
            <person name="Takaku H."/>
            <person name="Ogasawara W."/>
            <person name="Mori K."/>
        </authorList>
    </citation>
    <scope>NUCLEOTIDE SEQUENCE [LARGE SCALE GENOMIC DNA]</scope>
    <source>
        <strain evidence="6 7">NBRC10032</strain>
    </source>
</reference>
<keyword evidence="2" id="KW-0325">Glycoprotein</keyword>
<dbReference type="CDD" id="cd00842">
    <property type="entry name" value="MPP_ASMase"/>
    <property type="match status" value="1"/>
</dbReference>
<sequence length="766" mass="85144">MTPSPPRPRFSFVSRLFRNPSRQYTSLHSPDIELAEVHPSSHKRATKDQSDGFSSPFWSSLPASLIPRRHEHKHHHFSKCDILITTLVLVVLALVVVAFAVSESGAVDLRSLSIHSPGATRLCTNVFGLCPLTDVVPHKVDLPPEPRALSRQDPNRRSGRGETGLRRWEDEAHDGESFQVVQISDVHIDKEYLVGASDNCTKPICCRDYGSSSIGPHVKTPAQQFGNRKCDTPQALMDNLLAAVEKIAPNRSFTLFTGDVIDAAVWDATEERVLGGLHDFNVDLANWSTSSNNTSAKTNVQKPIYPVLGNHDIAPVNDFAPKPSSASAASAQQMYNLSASAWRRWIGDAAANQLLTKSGCYSLVHPGSNLRIIALNTNYWSEQNFWLYASDWPEWDPNGIISWLASELDAAEKAGQRAWIIGHSPPGHRDVFREQSNYIYQVILRYRHTIAAQLYGHAHLDEWEIGYEDPKKPTSESAVAVALLAGSVTPRSGDPVFRVYNISKKTYEILDFTVYYANMFAPGYQQGPSWKVFYSARDYNQFLNPPFPTDAPLNATYWSLVTDAMENNDTAWNAFKKYDAHDFREFKPVSQATHVLYICATACGTLAGILALAGRGWSRLPPRAPLLRVAMWIAMLGTLLTLVWIPMYCYTTANSVSLESKIISVGTILLLLLPVYLFTLGWLVYALHCLIVEVLAEPHSEGSSQALLNDAETGSSVPLTLERSVPHGWMRRGSSRTTVGGSGKETERRKERWSEDESSGSGRGRY</sequence>
<dbReference type="GO" id="GO:0008081">
    <property type="term" value="F:phosphoric diester hydrolase activity"/>
    <property type="evidence" value="ECO:0007669"/>
    <property type="project" value="TreeGrafter"/>
</dbReference>
<feature type="compositionally biased region" description="Basic and acidic residues" evidence="3">
    <location>
        <begin position="744"/>
        <end position="755"/>
    </location>
</feature>
<feature type="transmembrane region" description="Helical" evidence="4">
    <location>
        <begin position="594"/>
        <end position="614"/>
    </location>
</feature>
<keyword evidence="4" id="KW-0472">Membrane</keyword>
<dbReference type="PANTHER" id="PTHR10340">
    <property type="entry name" value="SPHINGOMYELIN PHOSPHODIESTERASE"/>
    <property type="match status" value="1"/>
</dbReference>
<dbReference type="InterPro" id="IPR029052">
    <property type="entry name" value="Metallo-depent_PP-like"/>
</dbReference>
<dbReference type="InterPro" id="IPR041805">
    <property type="entry name" value="ASMase/PPN1_MPP"/>
</dbReference>
<dbReference type="GO" id="GO:0005615">
    <property type="term" value="C:extracellular space"/>
    <property type="evidence" value="ECO:0007669"/>
    <property type="project" value="TreeGrafter"/>
</dbReference>
<dbReference type="Proteomes" id="UP000321518">
    <property type="component" value="Unassembled WGS sequence"/>
</dbReference>
<dbReference type="Gene3D" id="3.60.21.10">
    <property type="match status" value="1"/>
</dbReference>
<feature type="domain" description="Calcineurin-like phosphoesterase" evidence="5">
    <location>
        <begin position="179"/>
        <end position="459"/>
    </location>
</feature>
<feature type="transmembrane region" description="Helical" evidence="4">
    <location>
        <begin position="662"/>
        <end position="685"/>
    </location>
</feature>
<evidence type="ECO:0000313" key="6">
    <source>
        <dbReference type="EMBL" id="GEM07109.1"/>
    </source>
</evidence>
<feature type="transmembrane region" description="Helical" evidence="4">
    <location>
        <begin position="626"/>
        <end position="647"/>
    </location>
</feature>
<keyword evidence="4" id="KW-0812">Transmembrane</keyword>
<name>A0A511K9V6_RHOTO</name>
<evidence type="ECO:0000256" key="4">
    <source>
        <dbReference type="SAM" id="Phobius"/>
    </source>
</evidence>
<gene>
    <name evidence="6" type="ORF">Rt10032_c02g1126</name>
</gene>
<dbReference type="OrthoDB" id="282973at2759"/>
<feature type="transmembrane region" description="Helical" evidence="4">
    <location>
        <begin position="82"/>
        <end position="101"/>
    </location>
</feature>
<dbReference type="InterPro" id="IPR004843">
    <property type="entry name" value="Calcineurin-like_PHP"/>
</dbReference>
<evidence type="ECO:0000259" key="5">
    <source>
        <dbReference type="Pfam" id="PF00149"/>
    </source>
</evidence>
<dbReference type="PANTHER" id="PTHR10340:SF34">
    <property type="entry name" value="SPHINGOMYELIN PHOSPHODIESTERASE"/>
    <property type="match status" value="1"/>
</dbReference>
<protein>
    <recommendedName>
        <fullName evidence="5">Calcineurin-like phosphoesterase domain-containing protein</fullName>
    </recommendedName>
</protein>
<dbReference type="Pfam" id="PF00149">
    <property type="entry name" value="Metallophos"/>
    <property type="match status" value="1"/>
</dbReference>
<evidence type="ECO:0000256" key="3">
    <source>
        <dbReference type="SAM" id="MobiDB-lite"/>
    </source>
</evidence>
<feature type="region of interest" description="Disordered" evidence="3">
    <location>
        <begin position="141"/>
        <end position="169"/>
    </location>
</feature>
<proteinExistence type="predicted"/>
<accession>A0A511K9V6</accession>
<keyword evidence="4" id="KW-1133">Transmembrane helix</keyword>
<evidence type="ECO:0000256" key="2">
    <source>
        <dbReference type="ARBA" id="ARBA00023180"/>
    </source>
</evidence>
<dbReference type="EMBL" id="BJWK01000002">
    <property type="protein sequence ID" value="GEM07109.1"/>
    <property type="molecule type" value="Genomic_DNA"/>
</dbReference>
<organism evidence="6 7">
    <name type="scientific">Rhodotorula toruloides</name>
    <name type="common">Yeast</name>
    <name type="synonym">Rhodosporidium toruloides</name>
    <dbReference type="NCBI Taxonomy" id="5286"/>
    <lineage>
        <taxon>Eukaryota</taxon>
        <taxon>Fungi</taxon>
        <taxon>Dikarya</taxon>
        <taxon>Basidiomycota</taxon>
        <taxon>Pucciniomycotina</taxon>
        <taxon>Microbotryomycetes</taxon>
        <taxon>Sporidiobolales</taxon>
        <taxon>Sporidiobolaceae</taxon>
        <taxon>Rhodotorula</taxon>
    </lineage>
</organism>
<evidence type="ECO:0000256" key="1">
    <source>
        <dbReference type="ARBA" id="ARBA00022801"/>
    </source>
</evidence>
<dbReference type="SUPFAM" id="SSF56300">
    <property type="entry name" value="Metallo-dependent phosphatases"/>
    <property type="match status" value="1"/>
</dbReference>
<dbReference type="AlphaFoldDB" id="A0A511K9V6"/>
<keyword evidence="1" id="KW-0378">Hydrolase</keyword>